<evidence type="ECO:0000313" key="3">
    <source>
        <dbReference type="Proteomes" id="UP000076609"/>
    </source>
</evidence>
<reference evidence="3" key="1">
    <citation type="submission" date="2016-01" db="EMBL/GenBank/DDBJ databases">
        <title>Draft genome of Chromobacterium sp. F49.</title>
        <authorList>
            <person name="Hong K.W."/>
        </authorList>
    </citation>
    <scope>NUCLEOTIDE SEQUENCE [LARGE SCALE GENOMIC DNA]</scope>
    <source>
        <strain evidence="3">CN3</strain>
    </source>
</reference>
<dbReference type="Pfam" id="PF13730">
    <property type="entry name" value="HTH_36"/>
    <property type="match status" value="1"/>
</dbReference>
<proteinExistence type="predicted"/>
<dbReference type="Proteomes" id="UP000076609">
    <property type="component" value="Unassembled WGS sequence"/>
</dbReference>
<dbReference type="InterPro" id="IPR036388">
    <property type="entry name" value="WH-like_DNA-bd_sf"/>
</dbReference>
<accession>A0ABR5YC40</accession>
<evidence type="ECO:0000313" key="2">
    <source>
        <dbReference type="EMBL" id="KZE13293.1"/>
    </source>
</evidence>
<evidence type="ECO:0000256" key="1">
    <source>
        <dbReference type="SAM" id="MobiDB-lite"/>
    </source>
</evidence>
<dbReference type="Gene3D" id="1.10.10.10">
    <property type="entry name" value="Winged helix-like DNA-binding domain superfamily/Winged helix DNA-binding domain"/>
    <property type="match status" value="1"/>
</dbReference>
<dbReference type="SUPFAM" id="SSF46785">
    <property type="entry name" value="Winged helix' DNA-binding domain"/>
    <property type="match status" value="1"/>
</dbReference>
<organism evidence="2 3">
    <name type="scientific">Sphingomonas hankookensis</name>
    <dbReference type="NCBI Taxonomy" id="563996"/>
    <lineage>
        <taxon>Bacteria</taxon>
        <taxon>Pseudomonadati</taxon>
        <taxon>Pseudomonadota</taxon>
        <taxon>Alphaproteobacteria</taxon>
        <taxon>Sphingomonadales</taxon>
        <taxon>Sphingomonadaceae</taxon>
        <taxon>Sphingomonas</taxon>
    </lineage>
</organism>
<keyword evidence="3" id="KW-1185">Reference proteome</keyword>
<dbReference type="InterPro" id="IPR036390">
    <property type="entry name" value="WH_DNA-bd_sf"/>
</dbReference>
<feature type="region of interest" description="Disordered" evidence="1">
    <location>
        <begin position="20"/>
        <end position="44"/>
    </location>
</feature>
<name>A0ABR5YC40_9SPHN</name>
<comment type="caution">
    <text evidence="2">The sequence shown here is derived from an EMBL/GenBank/DDBJ whole genome shotgun (WGS) entry which is preliminary data.</text>
</comment>
<dbReference type="EMBL" id="LQQO01000023">
    <property type="protein sequence ID" value="KZE13293.1"/>
    <property type="molecule type" value="Genomic_DNA"/>
</dbReference>
<protein>
    <recommendedName>
        <fullName evidence="4">Helix-turn-helix domain-containing protein</fullName>
    </recommendedName>
</protein>
<gene>
    <name evidence="2" type="ORF">AVT10_03615</name>
</gene>
<evidence type="ECO:0008006" key="4">
    <source>
        <dbReference type="Google" id="ProtNLM"/>
    </source>
</evidence>
<sequence length="278" mass="29983">MMALILSEAIARMLDPARAHPARAARPRSSGVHRTGAPVRRGSVEAGSVEDSFFAVPAKGETDRLLRTARAALDAGRRVRRDARAEGRMLRADEAVLAGLTAGAVRVFEEICTLARLNTGRVFPTYDHLAKATALGRATVARALATLEAAGFLVRQRRFCRTTGAGPRYRQTSNIYRPLLPAKLLRFLPRRFRPAPLPCDAIVHHAEQSAELVAMRATLSCRELAEVTLGGALGQVLASLGAAIDNAACESHDDPQPFLESFEHTTDVAGLAGRRHPT</sequence>